<dbReference type="SUPFAM" id="SSF103481">
    <property type="entry name" value="Multidrug resistance efflux transporter EmrE"/>
    <property type="match status" value="2"/>
</dbReference>
<evidence type="ECO:0000256" key="4">
    <source>
        <dbReference type="ARBA" id="ARBA00022692"/>
    </source>
</evidence>
<evidence type="ECO:0000256" key="5">
    <source>
        <dbReference type="ARBA" id="ARBA00022989"/>
    </source>
</evidence>
<dbReference type="InterPro" id="IPR051258">
    <property type="entry name" value="Diverse_Substrate_Transporter"/>
</dbReference>
<dbReference type="InterPro" id="IPR000620">
    <property type="entry name" value="EamA_dom"/>
</dbReference>
<evidence type="ECO:0000256" key="7">
    <source>
        <dbReference type="SAM" id="Phobius"/>
    </source>
</evidence>
<feature type="domain" description="EamA" evidence="8">
    <location>
        <begin position="9"/>
        <end position="140"/>
    </location>
</feature>
<keyword evidence="6 7" id="KW-0472">Membrane</keyword>
<accession>A0A1M5W6Q7</accession>
<organism evidence="9 10">
    <name type="scientific">Clostridium collagenovorans DSM 3089</name>
    <dbReference type="NCBI Taxonomy" id="1121306"/>
    <lineage>
        <taxon>Bacteria</taxon>
        <taxon>Bacillati</taxon>
        <taxon>Bacillota</taxon>
        <taxon>Clostridia</taxon>
        <taxon>Eubacteriales</taxon>
        <taxon>Clostridiaceae</taxon>
        <taxon>Clostridium</taxon>
    </lineage>
</organism>
<feature type="transmembrane region" description="Helical" evidence="7">
    <location>
        <begin position="71"/>
        <end position="92"/>
    </location>
</feature>
<gene>
    <name evidence="9" type="ORF">SAMN02745196_01587</name>
</gene>
<name>A0A1M5W6Q7_9CLOT</name>
<dbReference type="Proteomes" id="UP000184526">
    <property type="component" value="Unassembled WGS sequence"/>
</dbReference>
<feature type="transmembrane region" description="Helical" evidence="7">
    <location>
        <begin position="98"/>
        <end position="116"/>
    </location>
</feature>
<reference evidence="9 10" key="1">
    <citation type="submission" date="2016-11" db="EMBL/GenBank/DDBJ databases">
        <authorList>
            <person name="Jaros S."/>
            <person name="Januszkiewicz K."/>
            <person name="Wedrychowicz H."/>
        </authorList>
    </citation>
    <scope>NUCLEOTIDE SEQUENCE [LARGE SCALE GENOMIC DNA]</scope>
    <source>
        <strain evidence="9 10">DSM 3089</strain>
    </source>
</reference>
<evidence type="ECO:0000256" key="6">
    <source>
        <dbReference type="ARBA" id="ARBA00023136"/>
    </source>
</evidence>
<comment type="similarity">
    <text evidence="2">Belongs to the EamA transporter family.</text>
</comment>
<sequence length="306" mass="33161">MNEKKKTVMADLALLLCALIWGLGFVATDLSLSNGIGTYYTMAIRFGVAFVLMAIIFFKKLKKINKQDVKAGVIVGIVLFLAFTTQTVGLNYTTPGKQSFLTGLNVVMVPFFYWFVKKKKPDNYTFAATFICLLGMGLLSLNGEASFESTQLLGDGLTVVCAVFFAMYIIVVEHFTQKSDPIIITVLQMATAMILSVIAVLISGEGMPTNVPTVGWAAVFYLGAVSTMVAYIIQNSAQKYTTSTHAAIILSLESVFGALASVIILGELFTVKMVIGCAFILVGLITAETKLNFLRGNKKKDLEDVA</sequence>
<keyword evidence="4 7" id="KW-0812">Transmembrane</keyword>
<dbReference type="GO" id="GO:0005886">
    <property type="term" value="C:plasma membrane"/>
    <property type="evidence" value="ECO:0007669"/>
    <property type="project" value="UniProtKB-SubCell"/>
</dbReference>
<feature type="transmembrane region" description="Helical" evidence="7">
    <location>
        <begin position="37"/>
        <end position="59"/>
    </location>
</feature>
<feature type="transmembrane region" description="Helical" evidence="7">
    <location>
        <begin position="245"/>
        <end position="265"/>
    </location>
</feature>
<keyword evidence="5 7" id="KW-1133">Transmembrane helix</keyword>
<evidence type="ECO:0000313" key="10">
    <source>
        <dbReference type="Proteomes" id="UP000184526"/>
    </source>
</evidence>
<feature type="transmembrane region" description="Helical" evidence="7">
    <location>
        <begin position="183"/>
        <end position="202"/>
    </location>
</feature>
<evidence type="ECO:0000256" key="1">
    <source>
        <dbReference type="ARBA" id="ARBA00004651"/>
    </source>
</evidence>
<feature type="transmembrane region" description="Helical" evidence="7">
    <location>
        <begin position="214"/>
        <end position="233"/>
    </location>
</feature>
<evidence type="ECO:0000256" key="3">
    <source>
        <dbReference type="ARBA" id="ARBA00022475"/>
    </source>
</evidence>
<protein>
    <submittedName>
        <fullName evidence="9">Permease of the drug/metabolite transporter (DMT) superfamily</fullName>
    </submittedName>
</protein>
<dbReference type="InterPro" id="IPR037185">
    <property type="entry name" value="EmrE-like"/>
</dbReference>
<dbReference type="PANTHER" id="PTHR42920:SF5">
    <property type="entry name" value="EAMA DOMAIN-CONTAINING PROTEIN"/>
    <property type="match status" value="1"/>
</dbReference>
<dbReference type="OrthoDB" id="9804865at2"/>
<feature type="transmembrane region" description="Helical" evidence="7">
    <location>
        <begin position="271"/>
        <end position="291"/>
    </location>
</feature>
<feature type="transmembrane region" description="Helical" evidence="7">
    <location>
        <begin position="153"/>
        <end position="171"/>
    </location>
</feature>
<proteinExistence type="inferred from homology"/>
<dbReference type="Pfam" id="PF00892">
    <property type="entry name" value="EamA"/>
    <property type="match status" value="2"/>
</dbReference>
<evidence type="ECO:0000256" key="2">
    <source>
        <dbReference type="ARBA" id="ARBA00007362"/>
    </source>
</evidence>
<keyword evidence="3" id="KW-1003">Cell membrane</keyword>
<dbReference type="EMBL" id="FQXP01000005">
    <property type="protein sequence ID" value="SHH83167.1"/>
    <property type="molecule type" value="Genomic_DNA"/>
</dbReference>
<dbReference type="PANTHER" id="PTHR42920">
    <property type="entry name" value="OS03G0707200 PROTEIN-RELATED"/>
    <property type="match status" value="1"/>
</dbReference>
<evidence type="ECO:0000313" key="9">
    <source>
        <dbReference type="EMBL" id="SHH83167.1"/>
    </source>
</evidence>
<evidence type="ECO:0000259" key="8">
    <source>
        <dbReference type="Pfam" id="PF00892"/>
    </source>
</evidence>
<feature type="domain" description="EamA" evidence="8">
    <location>
        <begin position="153"/>
        <end position="285"/>
    </location>
</feature>
<feature type="transmembrane region" description="Helical" evidence="7">
    <location>
        <begin position="123"/>
        <end position="141"/>
    </location>
</feature>
<dbReference type="AlphaFoldDB" id="A0A1M5W6Q7"/>
<dbReference type="STRING" id="1121306.SAMN02745196_01587"/>
<dbReference type="RefSeq" id="WP_072831482.1">
    <property type="nucleotide sequence ID" value="NZ_FQXP01000005.1"/>
</dbReference>
<keyword evidence="10" id="KW-1185">Reference proteome</keyword>
<comment type="subcellular location">
    <subcellularLocation>
        <location evidence="1">Cell membrane</location>
        <topology evidence="1">Multi-pass membrane protein</topology>
    </subcellularLocation>
</comment>